<gene>
    <name evidence="2" type="ORF">N0F65_003222</name>
</gene>
<dbReference type="Proteomes" id="UP001146120">
    <property type="component" value="Unassembled WGS sequence"/>
</dbReference>
<protein>
    <submittedName>
        <fullName evidence="2">Uncharacterized protein</fullName>
    </submittedName>
</protein>
<dbReference type="EMBL" id="DAKRPA010000024">
    <property type="protein sequence ID" value="DBA03034.1"/>
    <property type="molecule type" value="Genomic_DNA"/>
</dbReference>
<organism evidence="2 3">
    <name type="scientific">Lagenidium giganteum</name>
    <dbReference type="NCBI Taxonomy" id="4803"/>
    <lineage>
        <taxon>Eukaryota</taxon>
        <taxon>Sar</taxon>
        <taxon>Stramenopiles</taxon>
        <taxon>Oomycota</taxon>
        <taxon>Peronosporomycetes</taxon>
        <taxon>Pythiales</taxon>
        <taxon>Pythiaceae</taxon>
    </lineage>
</organism>
<reference evidence="2" key="1">
    <citation type="submission" date="2022-11" db="EMBL/GenBank/DDBJ databases">
        <authorList>
            <person name="Morgan W.R."/>
            <person name="Tartar A."/>
        </authorList>
    </citation>
    <scope>NUCLEOTIDE SEQUENCE</scope>
    <source>
        <strain evidence="2">ARSEF 373</strain>
    </source>
</reference>
<evidence type="ECO:0000313" key="3">
    <source>
        <dbReference type="Proteomes" id="UP001146120"/>
    </source>
</evidence>
<evidence type="ECO:0000256" key="1">
    <source>
        <dbReference type="SAM" id="MobiDB-lite"/>
    </source>
</evidence>
<proteinExistence type="predicted"/>
<comment type="caution">
    <text evidence="2">The sequence shown here is derived from an EMBL/GenBank/DDBJ whole genome shotgun (WGS) entry which is preliminary data.</text>
</comment>
<dbReference type="AlphaFoldDB" id="A0AAV2ZC33"/>
<reference evidence="2" key="2">
    <citation type="journal article" date="2023" name="Microbiol Resour">
        <title>Decontamination and Annotation of the Draft Genome Sequence of the Oomycete Lagenidium giganteum ARSEF 373.</title>
        <authorList>
            <person name="Morgan W.R."/>
            <person name="Tartar A."/>
        </authorList>
    </citation>
    <scope>NUCLEOTIDE SEQUENCE</scope>
    <source>
        <strain evidence="2">ARSEF 373</strain>
    </source>
</reference>
<accession>A0AAV2ZC33</accession>
<evidence type="ECO:0000313" key="2">
    <source>
        <dbReference type="EMBL" id="DBA03034.1"/>
    </source>
</evidence>
<sequence length="23" mass="2233">MPQASSGASATLSLVQPSRSPCG</sequence>
<name>A0AAV2ZC33_9STRA</name>
<keyword evidence="3" id="KW-1185">Reference proteome</keyword>
<feature type="region of interest" description="Disordered" evidence="1">
    <location>
        <begin position="1"/>
        <end position="23"/>
    </location>
</feature>